<reference evidence="1" key="2">
    <citation type="journal article" date="2021" name="PeerJ">
        <title>Extensive microbial diversity within the chicken gut microbiome revealed by metagenomics and culture.</title>
        <authorList>
            <person name="Gilroy R."/>
            <person name="Ravi A."/>
            <person name="Getino M."/>
            <person name="Pursley I."/>
            <person name="Horton D.L."/>
            <person name="Alikhan N.F."/>
            <person name="Baker D."/>
            <person name="Gharbi K."/>
            <person name="Hall N."/>
            <person name="Watson M."/>
            <person name="Adriaenssens E.M."/>
            <person name="Foster-Nyarko E."/>
            <person name="Jarju S."/>
            <person name="Secka A."/>
            <person name="Antonio M."/>
            <person name="Oren A."/>
            <person name="Chaudhuri R.R."/>
            <person name="La Ragione R."/>
            <person name="Hildebrand F."/>
            <person name="Pallen M.J."/>
        </authorList>
    </citation>
    <scope>NUCLEOTIDE SEQUENCE</scope>
    <source>
        <strain evidence="1">CHK193-30670</strain>
    </source>
</reference>
<dbReference type="InterPro" id="IPR036397">
    <property type="entry name" value="RNaseH_sf"/>
</dbReference>
<sequence length="151" mass="17664">MDLKNEKYIILEIIPTASDPKKGDVVQISALKIDGTKLLDRFDYRLDKSKIKIPDILRMTDYDNESFRYVKTTKNLLSNFKKFTGDLPLLIIDNSYTRSYLSDFDNDMYSVFSFLNLDVSDDVFDRLMNKYGLEPSNYLVDLLYEALIKEL</sequence>
<organism evidence="1 2">
    <name type="scientific">Candidatus Aphodocola excrementigallinarum</name>
    <dbReference type="NCBI Taxonomy" id="2840670"/>
    <lineage>
        <taxon>Bacteria</taxon>
        <taxon>Bacillati</taxon>
        <taxon>Bacillota</taxon>
        <taxon>Bacilli</taxon>
        <taxon>Candidatus Aphodocola</taxon>
    </lineage>
</organism>
<evidence type="ECO:0000313" key="1">
    <source>
        <dbReference type="EMBL" id="HIU40661.1"/>
    </source>
</evidence>
<reference evidence="1" key="1">
    <citation type="submission" date="2020-10" db="EMBL/GenBank/DDBJ databases">
        <authorList>
            <person name="Gilroy R."/>
        </authorList>
    </citation>
    <scope>NUCLEOTIDE SEQUENCE</scope>
    <source>
        <strain evidence="1">CHK193-30670</strain>
    </source>
</reference>
<comment type="caution">
    <text evidence="1">The sequence shown here is derived from an EMBL/GenBank/DDBJ whole genome shotgun (WGS) entry which is preliminary data.</text>
</comment>
<name>A0A9D1LJ64_9FIRM</name>
<protein>
    <submittedName>
        <fullName evidence="1">Uncharacterized protein</fullName>
    </submittedName>
</protein>
<dbReference type="Proteomes" id="UP000824074">
    <property type="component" value="Unassembled WGS sequence"/>
</dbReference>
<evidence type="ECO:0000313" key="2">
    <source>
        <dbReference type="Proteomes" id="UP000824074"/>
    </source>
</evidence>
<dbReference type="AlphaFoldDB" id="A0A9D1LJ64"/>
<accession>A0A9D1LJ64</accession>
<dbReference type="GO" id="GO:0003676">
    <property type="term" value="F:nucleic acid binding"/>
    <property type="evidence" value="ECO:0007669"/>
    <property type="project" value="InterPro"/>
</dbReference>
<dbReference type="Gene3D" id="3.30.420.10">
    <property type="entry name" value="Ribonuclease H-like superfamily/Ribonuclease H"/>
    <property type="match status" value="1"/>
</dbReference>
<gene>
    <name evidence="1" type="ORF">IAB68_05115</name>
</gene>
<dbReference type="EMBL" id="DVMT01000052">
    <property type="protein sequence ID" value="HIU40661.1"/>
    <property type="molecule type" value="Genomic_DNA"/>
</dbReference>
<proteinExistence type="predicted"/>